<sequence length="355" mass="40879">MLNHRFFQLSFLVKLFFNFVLISFICLGLLACNNNFETTSLKIKTNLVPIFENKLSEVPPSDTIQLLSESLKKYHPKIEIVSPKPYEMLSDNNVSVKLRLTDYPLFKNEKLDLGPYLHLFVDKKSYKKIYDLSEPIILEDLDPGTHTIRVLVSRPWHESFKTKEAYAQTTFHIFTEIDNNSPDPSLPMLTYNSPQGDYGEEPIMLDFYISNLSSDPLKNSNINNKKIDWRVKATINGEAFILNKLEPIYLKGFKPGKNWIKLELIDKNGEKINNIFNDAIQLINYDPNKKDILSKLIQGGLSNQLAYSIIDPKFPQIPEIIIEEEPLPPQLKEITPSVENEKESQKNSNLSEQLT</sequence>
<dbReference type="Proteomes" id="UP000001405">
    <property type="component" value="Chromosome"/>
</dbReference>
<keyword evidence="2" id="KW-0472">Membrane</keyword>
<organism evidence="4">
    <name type="scientific">Atelocyanobacterium thalassa (isolate ALOHA)</name>
    <dbReference type="NCBI Taxonomy" id="1453429"/>
    <lineage>
        <taxon>Bacteria</taxon>
        <taxon>Bacillati</taxon>
        <taxon>Cyanobacteriota</taxon>
        <taxon>Cyanophyceae</taxon>
        <taxon>Oscillatoriophycideae</taxon>
        <taxon>Chroococcales</taxon>
        <taxon>Aphanothecaceae</taxon>
        <taxon>Candidatus Atelocyanobacterium</taxon>
        <taxon>Candidatus Atelocyanobacterium thalassae</taxon>
    </lineage>
</organism>
<dbReference type="RefSeq" id="WP_012953614.1">
    <property type="nucleotide sequence ID" value="NC_013771.1"/>
</dbReference>
<evidence type="ECO:0000256" key="2">
    <source>
        <dbReference type="SAM" id="Phobius"/>
    </source>
</evidence>
<accession>D3EN99</accession>
<keyword evidence="2" id="KW-1133">Transmembrane helix</keyword>
<dbReference type="OrthoDB" id="421804at2"/>
<dbReference type="PROSITE" id="PS51257">
    <property type="entry name" value="PROKAR_LIPOPROTEIN"/>
    <property type="match status" value="1"/>
</dbReference>
<dbReference type="EMBL" id="CP001842">
    <property type="protein sequence ID" value="ADB94949.1"/>
    <property type="molecule type" value="Genomic_DNA"/>
</dbReference>
<dbReference type="HOGENOM" id="CLU_021297_0_0_3"/>
<evidence type="ECO:0000313" key="4">
    <source>
        <dbReference type="Proteomes" id="UP000001405"/>
    </source>
</evidence>
<dbReference type="KEGG" id="cyu:UCYN_02000"/>
<evidence type="ECO:0008006" key="5">
    <source>
        <dbReference type="Google" id="ProtNLM"/>
    </source>
</evidence>
<dbReference type="STRING" id="1453429.UCYN_02000"/>
<gene>
    <name evidence="3" type="ordered locus">UCYN_02000</name>
</gene>
<dbReference type="AlphaFoldDB" id="D3EN99"/>
<feature type="region of interest" description="Disordered" evidence="1">
    <location>
        <begin position="331"/>
        <end position="355"/>
    </location>
</feature>
<proteinExistence type="predicted"/>
<feature type="compositionally biased region" description="Polar residues" evidence="1">
    <location>
        <begin position="346"/>
        <end position="355"/>
    </location>
</feature>
<keyword evidence="2" id="KW-0812">Transmembrane</keyword>
<protein>
    <recommendedName>
        <fullName evidence="5">Lipoprotein</fullName>
    </recommendedName>
</protein>
<feature type="transmembrane region" description="Helical" evidence="2">
    <location>
        <begin position="12"/>
        <end position="31"/>
    </location>
</feature>
<reference evidence="3 4" key="1">
    <citation type="journal article" date="2010" name="Nature">
        <title>Metabolic streamlining in an open-ocean nitrogen-fixing cyanobacterium.</title>
        <authorList>
            <person name="Tripp H.J."/>
            <person name="Bench S.R."/>
            <person name="Turk K.A."/>
            <person name="Foster R.A."/>
            <person name="Desany B.A."/>
            <person name="Niazi F."/>
            <person name="Affourtit J.P."/>
            <person name="Zehr J.P."/>
        </authorList>
    </citation>
    <scope>NUCLEOTIDE SEQUENCE [LARGE SCALE GENOMIC DNA]</scope>
    <source>
        <strain evidence="4">ALOHA</strain>
    </source>
</reference>
<keyword evidence="4" id="KW-1185">Reference proteome</keyword>
<evidence type="ECO:0000313" key="3">
    <source>
        <dbReference type="EMBL" id="ADB94949.1"/>
    </source>
</evidence>
<name>D3EN99_ATETH</name>
<evidence type="ECO:0000256" key="1">
    <source>
        <dbReference type="SAM" id="MobiDB-lite"/>
    </source>
</evidence>
<dbReference type="PATRIC" id="fig|713887.8.peg.187"/>